<evidence type="ECO:0000259" key="2">
    <source>
        <dbReference type="Pfam" id="PF00144"/>
    </source>
</evidence>
<comment type="similarity">
    <text evidence="1">Belongs to the peptidase S12 family.</text>
</comment>
<dbReference type="AlphaFoldDB" id="A0A0C3GXA9"/>
<proteinExistence type="inferred from homology"/>
<reference evidence="5" key="2">
    <citation type="submission" date="2015-01" db="EMBL/GenBank/DDBJ databases">
        <title>Evolutionary Origins and Diversification of the Mycorrhizal Mutualists.</title>
        <authorList>
            <consortium name="DOE Joint Genome Institute"/>
            <consortium name="Mycorrhizal Genomics Consortium"/>
            <person name="Kohler A."/>
            <person name="Kuo A."/>
            <person name="Nagy L.G."/>
            <person name="Floudas D."/>
            <person name="Copeland A."/>
            <person name="Barry K.W."/>
            <person name="Cichocki N."/>
            <person name="Veneault-Fourrey C."/>
            <person name="LaButti K."/>
            <person name="Lindquist E.A."/>
            <person name="Lipzen A."/>
            <person name="Lundell T."/>
            <person name="Morin E."/>
            <person name="Murat C."/>
            <person name="Riley R."/>
            <person name="Ohm R."/>
            <person name="Sun H."/>
            <person name="Tunlid A."/>
            <person name="Henrissat B."/>
            <person name="Grigoriev I.V."/>
            <person name="Hibbett D.S."/>
            <person name="Martin F."/>
        </authorList>
    </citation>
    <scope>NUCLEOTIDE SEQUENCE [LARGE SCALE GENOMIC DNA]</scope>
    <source>
        <strain evidence="5">Zn</strain>
    </source>
</reference>
<feature type="domain" description="Beta-lactamase-related" evidence="2">
    <location>
        <begin position="11"/>
        <end position="351"/>
    </location>
</feature>
<dbReference type="OrthoDB" id="5946976at2759"/>
<evidence type="ECO:0000313" key="4">
    <source>
        <dbReference type="EMBL" id="KIM95894.1"/>
    </source>
</evidence>
<dbReference type="InterPro" id="IPR021860">
    <property type="entry name" value="Peptidase_S12_Pab87-rel_C"/>
</dbReference>
<dbReference type="PANTHER" id="PTHR46825:SF9">
    <property type="entry name" value="BETA-LACTAMASE-RELATED DOMAIN-CONTAINING PROTEIN"/>
    <property type="match status" value="1"/>
</dbReference>
<reference evidence="4 5" key="1">
    <citation type="submission" date="2014-04" db="EMBL/GenBank/DDBJ databases">
        <authorList>
            <consortium name="DOE Joint Genome Institute"/>
            <person name="Kuo A."/>
            <person name="Martino E."/>
            <person name="Perotto S."/>
            <person name="Kohler A."/>
            <person name="Nagy L.G."/>
            <person name="Floudas D."/>
            <person name="Copeland A."/>
            <person name="Barry K.W."/>
            <person name="Cichocki N."/>
            <person name="Veneault-Fourrey C."/>
            <person name="LaButti K."/>
            <person name="Lindquist E.A."/>
            <person name="Lipzen A."/>
            <person name="Lundell T."/>
            <person name="Morin E."/>
            <person name="Murat C."/>
            <person name="Sun H."/>
            <person name="Tunlid A."/>
            <person name="Henrissat B."/>
            <person name="Grigoriev I.V."/>
            <person name="Hibbett D.S."/>
            <person name="Martin F."/>
            <person name="Nordberg H.P."/>
            <person name="Cantor M.N."/>
            <person name="Hua S.X."/>
        </authorList>
    </citation>
    <scope>NUCLEOTIDE SEQUENCE [LARGE SCALE GENOMIC DNA]</scope>
    <source>
        <strain evidence="4 5">Zn</strain>
    </source>
</reference>
<dbReference type="STRING" id="913774.A0A0C3GXA9"/>
<dbReference type="InterPro" id="IPR012338">
    <property type="entry name" value="Beta-lactam/transpept-like"/>
</dbReference>
<dbReference type="PANTHER" id="PTHR46825">
    <property type="entry name" value="D-ALANYL-D-ALANINE-CARBOXYPEPTIDASE/ENDOPEPTIDASE AMPH"/>
    <property type="match status" value="1"/>
</dbReference>
<evidence type="ECO:0000313" key="5">
    <source>
        <dbReference type="Proteomes" id="UP000054321"/>
    </source>
</evidence>
<sequence length="507" mass="56660">MELLSSPNFHSHVEELMKLHHVPGLAIAIVKDGVIASTGYGMASLNPPAPCTADTLFDIASSSKSLTAASVGLLVNDDEKYPDVQYEATMSSLLPDDFVMSDDGYTKAVTVEDILSHRSGMAPHDNSYLSPRAAYPDDARSVTRNLRNLPVCAPIRTKYVYCNIMFTVATYLVEKKSGMSFSDFLHRHFFQPLGMHDTNLQPECARTKGLGDRIATGYSWNREAAEYREFQSPDCPEAQGAGSIITSVNDYIKWVQAMMNHEGPISPELYKGLVKSRILQNPDAIDLRPLSSPTACALGWEIFYYRGYMVVNHDGEVSGFGSCHFFLPELKFGGVIFANSTDGGTVATILARELIDEALKIPAVERPNWNEIESQYSLDNGEETLEELMQQLCPGITEPQPQMIPLSTYLGEYWNPGYHSLTVIVKNDKLFIDATDRSFGFSLVFQHVHDQTKYIVHLSDFLEGGDILFKAEFRLEKNKAVKLGLHIEAELEELIWFDRVEGHFTDK</sequence>
<evidence type="ECO:0000259" key="3">
    <source>
        <dbReference type="Pfam" id="PF11954"/>
    </source>
</evidence>
<dbReference type="Proteomes" id="UP000054321">
    <property type="component" value="Unassembled WGS sequence"/>
</dbReference>
<accession>A0A0C3GXA9</accession>
<dbReference type="SUPFAM" id="SSF56601">
    <property type="entry name" value="beta-lactamase/transpeptidase-like"/>
    <property type="match status" value="1"/>
</dbReference>
<evidence type="ECO:0008006" key="6">
    <source>
        <dbReference type="Google" id="ProtNLM"/>
    </source>
</evidence>
<dbReference type="EMBL" id="KN832885">
    <property type="protein sequence ID" value="KIM95894.1"/>
    <property type="molecule type" value="Genomic_DNA"/>
</dbReference>
<feature type="domain" description="Peptidase S12 Pab87-related C-terminal" evidence="3">
    <location>
        <begin position="399"/>
        <end position="497"/>
    </location>
</feature>
<keyword evidence="5" id="KW-1185">Reference proteome</keyword>
<dbReference type="InParanoid" id="A0A0C3GXA9"/>
<dbReference type="InterPro" id="IPR001466">
    <property type="entry name" value="Beta-lactam-related"/>
</dbReference>
<evidence type="ECO:0000256" key="1">
    <source>
        <dbReference type="ARBA" id="ARBA00038215"/>
    </source>
</evidence>
<gene>
    <name evidence="4" type="ORF">OIDMADRAFT_205383</name>
</gene>
<dbReference type="Pfam" id="PF00144">
    <property type="entry name" value="Beta-lactamase"/>
    <property type="match status" value="1"/>
</dbReference>
<dbReference type="InterPro" id="IPR050491">
    <property type="entry name" value="AmpC-like"/>
</dbReference>
<protein>
    <recommendedName>
        <fullName evidence="6">Beta-lactamase-related domain-containing protein</fullName>
    </recommendedName>
</protein>
<dbReference type="Pfam" id="PF11954">
    <property type="entry name" value="DUF3471"/>
    <property type="match status" value="1"/>
</dbReference>
<dbReference type="HOGENOM" id="CLU_020027_14_1_1"/>
<organism evidence="4 5">
    <name type="scientific">Oidiodendron maius (strain Zn)</name>
    <dbReference type="NCBI Taxonomy" id="913774"/>
    <lineage>
        <taxon>Eukaryota</taxon>
        <taxon>Fungi</taxon>
        <taxon>Dikarya</taxon>
        <taxon>Ascomycota</taxon>
        <taxon>Pezizomycotina</taxon>
        <taxon>Leotiomycetes</taxon>
        <taxon>Leotiomycetes incertae sedis</taxon>
        <taxon>Myxotrichaceae</taxon>
        <taxon>Oidiodendron</taxon>
    </lineage>
</organism>
<name>A0A0C3GXA9_OIDMZ</name>
<dbReference type="Gene3D" id="3.40.710.10">
    <property type="entry name" value="DD-peptidase/beta-lactamase superfamily"/>
    <property type="match status" value="1"/>
</dbReference>